<gene>
    <name evidence="2" type="ORF">DM82_6288</name>
</gene>
<protein>
    <submittedName>
        <fullName evidence="2">Uncharacterized protein</fullName>
    </submittedName>
</protein>
<proteinExistence type="predicted"/>
<feature type="compositionally biased region" description="Basic and acidic residues" evidence="1">
    <location>
        <begin position="16"/>
        <end position="25"/>
    </location>
</feature>
<evidence type="ECO:0000313" key="3">
    <source>
        <dbReference type="Proteomes" id="UP000029424"/>
    </source>
</evidence>
<organism evidence="2 3">
    <name type="scientific">Burkholderia oklahomensis</name>
    <dbReference type="NCBI Taxonomy" id="342113"/>
    <lineage>
        <taxon>Bacteria</taxon>
        <taxon>Pseudomonadati</taxon>
        <taxon>Pseudomonadota</taxon>
        <taxon>Betaproteobacteria</taxon>
        <taxon>Burkholderiales</taxon>
        <taxon>Burkholderiaceae</taxon>
        <taxon>Burkholderia</taxon>
        <taxon>pseudomallei group</taxon>
    </lineage>
</organism>
<dbReference type="EMBL" id="CP008727">
    <property type="protein sequence ID" value="AIO68539.1"/>
    <property type="molecule type" value="Genomic_DNA"/>
</dbReference>
<dbReference type="Proteomes" id="UP000029424">
    <property type="component" value="Chromosome 2"/>
</dbReference>
<dbReference type="AlphaFoldDB" id="A0AAI8FPV7"/>
<dbReference type="KEGG" id="bok:DM82_6288"/>
<name>A0AAI8FPV7_9BURK</name>
<accession>A0AAI8FPV7</accession>
<keyword evidence="3" id="KW-1185">Reference proteome</keyword>
<reference evidence="2 3" key="1">
    <citation type="submission" date="2014-06" db="EMBL/GenBank/DDBJ databases">
        <authorList>
            <person name="Bishop-Lilly K.A."/>
            <person name="Broomall S.M."/>
            <person name="Chain P.S."/>
            <person name="Chertkov O."/>
            <person name="Coyne S.R."/>
            <person name="Daligault H.E."/>
            <person name="Davenport K.W."/>
            <person name="Erkkila T."/>
            <person name="Frey K.G."/>
            <person name="Gibbons H.S."/>
            <person name="Gu W."/>
            <person name="Jaissle J."/>
            <person name="Johnson S.L."/>
            <person name="Koroleva G.I."/>
            <person name="Ladner J.T."/>
            <person name="Lo C.-C."/>
            <person name="Minogue T.D."/>
            <person name="Munk C."/>
            <person name="Palacios G.F."/>
            <person name="Redden C.L."/>
            <person name="Rosenzweig C.N."/>
            <person name="Scholz M.B."/>
            <person name="Teshima H."/>
            <person name="Xu Y."/>
        </authorList>
    </citation>
    <scope>NUCLEOTIDE SEQUENCE [LARGE SCALE GENOMIC DNA]</scope>
    <source>
        <strain evidence="2 3">EO147</strain>
    </source>
</reference>
<sequence length="211" mass="24139">MTLGYRSCAMLVDRRFDEASQRRPSEGASTRMKKENTRPRSRRMKKLGMPCTRRKIGNVMRDACNRARVFLVRRRDIRNEIRAALHESKRTAAKQHFLGGSRRTYSRAAIRGTLPKRPIREGIHTHRAAAMRAGSMTQAPRAERAKNAIPARAIWCSKYLCSAFKSSTFLRGCRFLLRDRGDGETTRCQAGMRSQCGGSIRAKRESRFFAE</sequence>
<evidence type="ECO:0000313" key="2">
    <source>
        <dbReference type="EMBL" id="AIO68539.1"/>
    </source>
</evidence>
<feature type="region of interest" description="Disordered" evidence="1">
    <location>
        <begin position="16"/>
        <end position="44"/>
    </location>
</feature>
<evidence type="ECO:0000256" key="1">
    <source>
        <dbReference type="SAM" id="MobiDB-lite"/>
    </source>
</evidence>